<dbReference type="EMBL" id="JAUKPO010000028">
    <property type="protein sequence ID" value="MDO1450323.1"/>
    <property type="molecule type" value="Genomic_DNA"/>
</dbReference>
<comment type="caution">
    <text evidence="5">The sequence shown here is derived from an EMBL/GenBank/DDBJ whole genome shotgun (WGS) entry which is preliminary data.</text>
</comment>
<accession>A0ABT8RGP5</accession>
<feature type="domain" description="Solute-binding protein family 5" evidence="4">
    <location>
        <begin position="70"/>
        <end position="478"/>
    </location>
</feature>
<evidence type="ECO:0000313" key="6">
    <source>
        <dbReference type="Proteomes" id="UP001168528"/>
    </source>
</evidence>
<keyword evidence="6" id="KW-1185">Reference proteome</keyword>
<evidence type="ECO:0000259" key="4">
    <source>
        <dbReference type="Pfam" id="PF00496"/>
    </source>
</evidence>
<proteinExistence type="inferred from homology"/>
<dbReference type="PANTHER" id="PTHR30290">
    <property type="entry name" value="PERIPLASMIC BINDING COMPONENT OF ABC TRANSPORTER"/>
    <property type="match status" value="1"/>
</dbReference>
<name>A0ABT8RGP5_9BACT</name>
<evidence type="ECO:0000313" key="5">
    <source>
        <dbReference type="EMBL" id="MDO1450323.1"/>
    </source>
</evidence>
<gene>
    <name evidence="5" type="ORF">Q0590_28870</name>
</gene>
<reference evidence="5" key="1">
    <citation type="submission" date="2023-07" db="EMBL/GenBank/DDBJ databases">
        <title>The genome sequence of Rhodocytophaga aerolata KACC 12507.</title>
        <authorList>
            <person name="Zhang X."/>
        </authorList>
    </citation>
    <scope>NUCLEOTIDE SEQUENCE</scope>
    <source>
        <strain evidence="5">KACC 12507</strain>
    </source>
</reference>
<dbReference type="PIRSF" id="PIRSF002741">
    <property type="entry name" value="MppA"/>
    <property type="match status" value="1"/>
</dbReference>
<dbReference type="Proteomes" id="UP001168528">
    <property type="component" value="Unassembled WGS sequence"/>
</dbReference>
<organism evidence="5 6">
    <name type="scientific">Rhodocytophaga aerolata</name>
    <dbReference type="NCBI Taxonomy" id="455078"/>
    <lineage>
        <taxon>Bacteria</taxon>
        <taxon>Pseudomonadati</taxon>
        <taxon>Bacteroidota</taxon>
        <taxon>Cytophagia</taxon>
        <taxon>Cytophagales</taxon>
        <taxon>Rhodocytophagaceae</taxon>
        <taxon>Rhodocytophaga</taxon>
    </lineage>
</organism>
<evidence type="ECO:0000256" key="2">
    <source>
        <dbReference type="ARBA" id="ARBA00022448"/>
    </source>
</evidence>
<dbReference type="Gene3D" id="3.90.76.10">
    <property type="entry name" value="Dipeptide-binding Protein, Domain 1"/>
    <property type="match status" value="1"/>
</dbReference>
<dbReference type="RefSeq" id="WP_302041124.1">
    <property type="nucleotide sequence ID" value="NZ_JAUKPO010000028.1"/>
</dbReference>
<dbReference type="Gene3D" id="3.40.190.10">
    <property type="entry name" value="Periplasmic binding protein-like II"/>
    <property type="match status" value="1"/>
</dbReference>
<dbReference type="InterPro" id="IPR039424">
    <property type="entry name" value="SBP_5"/>
</dbReference>
<dbReference type="Gene3D" id="3.10.105.10">
    <property type="entry name" value="Dipeptide-binding Protein, Domain 3"/>
    <property type="match status" value="1"/>
</dbReference>
<dbReference type="SUPFAM" id="SSF53850">
    <property type="entry name" value="Periplasmic binding protein-like II"/>
    <property type="match status" value="1"/>
</dbReference>
<evidence type="ECO:0000256" key="3">
    <source>
        <dbReference type="ARBA" id="ARBA00022729"/>
    </source>
</evidence>
<keyword evidence="2" id="KW-0813">Transport</keyword>
<dbReference type="InterPro" id="IPR000914">
    <property type="entry name" value="SBP_5_dom"/>
</dbReference>
<protein>
    <submittedName>
        <fullName evidence="5">ABC transporter substrate-binding protein</fullName>
    </submittedName>
</protein>
<dbReference type="Pfam" id="PF00496">
    <property type="entry name" value="SBP_bac_5"/>
    <property type="match status" value="1"/>
</dbReference>
<dbReference type="PANTHER" id="PTHR30290:SF9">
    <property type="entry name" value="OLIGOPEPTIDE-BINDING PROTEIN APPA"/>
    <property type="match status" value="1"/>
</dbReference>
<dbReference type="InterPro" id="IPR030678">
    <property type="entry name" value="Peptide/Ni-bd"/>
</dbReference>
<sequence>MSEIRFILVLTFSLLTCCKHSTNAVQEVRVRLPQDPENINPITYTNTQGLQIINLLFQSLLYTSGTQATLEPLLAQSLPVVQRSDSTILITYRLRPQATWDNGKPVTGNDVDFSMKLIKCPGLNNEKLRMRYEAVQAVLTDSTDHSAVTFVCDKNTADPVRLTGALFILPLHIYDPDNLLKSFSLQKLTTHFDSLKTNNQIRAYAEWFGKESVHRQSQFLNGSGGYKVRDWQTGEHVILERKEKWWPATLADKPNYLTANPPRINFHIIPDNTTALRALTTNGVDVYSNIPATDFVNLMQDQNFRENYSTFTPETHDFTYIGINSRDEKFANRLTRQALAHLLDVPAFIKVTQKNFATRTIAPLKPDDPFYNRQIRAYEYNPQKAVQLLKQAGWENINGQWKKFISEAAIPLEINLQYRAGNTEYENIALIFQQAAQQIGVPVDIQPVEGSTLTDNLRAHKFDMFIRGISGSPGEYDYKSILHTESAEVGGNNYPGFGTPESDKLIEAINDASNDTLKAQLLFRFQEILHTEANPIFLYTAKNRIAVNNRLTNTRLTTSKYGFDVSAFTFSAQ</sequence>
<comment type="similarity">
    <text evidence="1">Belongs to the bacterial solute-binding protein 5 family.</text>
</comment>
<keyword evidence="3" id="KW-0732">Signal</keyword>
<evidence type="ECO:0000256" key="1">
    <source>
        <dbReference type="ARBA" id="ARBA00005695"/>
    </source>
</evidence>